<feature type="transmembrane region" description="Helical" evidence="1">
    <location>
        <begin position="6"/>
        <end position="25"/>
    </location>
</feature>
<keyword evidence="1" id="KW-0472">Membrane</keyword>
<feature type="transmembrane region" description="Helical" evidence="1">
    <location>
        <begin position="89"/>
        <end position="110"/>
    </location>
</feature>
<evidence type="ECO:0000256" key="1">
    <source>
        <dbReference type="SAM" id="Phobius"/>
    </source>
</evidence>
<feature type="domain" description="DUF5673" evidence="2">
    <location>
        <begin position="108"/>
        <end position="172"/>
    </location>
</feature>
<evidence type="ECO:0000313" key="4">
    <source>
        <dbReference type="Proteomes" id="UP000469125"/>
    </source>
</evidence>
<proteinExistence type="predicted"/>
<comment type="caution">
    <text evidence="3">The sequence shown here is derived from an EMBL/GenBank/DDBJ whole genome shotgun (WGS) entry which is preliminary data.</text>
</comment>
<reference evidence="3 4" key="1">
    <citation type="submission" date="2019-11" db="EMBL/GenBank/DDBJ databases">
        <authorList>
            <person name="Li X."/>
        </authorList>
    </citation>
    <scope>NUCLEOTIDE SEQUENCE [LARGE SCALE GENOMIC DNA]</scope>
    <source>
        <strain evidence="3 4">L9</strain>
    </source>
</reference>
<evidence type="ECO:0000313" key="3">
    <source>
        <dbReference type="EMBL" id="MUK90307.1"/>
    </source>
</evidence>
<dbReference type="RefSeq" id="WP_155670982.1">
    <property type="nucleotide sequence ID" value="NZ_WOCA01000020.1"/>
</dbReference>
<keyword evidence="1" id="KW-1133">Transmembrane helix</keyword>
<feature type="transmembrane region" description="Helical" evidence="1">
    <location>
        <begin position="63"/>
        <end position="83"/>
    </location>
</feature>
<evidence type="ECO:0000259" key="2">
    <source>
        <dbReference type="Pfam" id="PF18923"/>
    </source>
</evidence>
<dbReference type="AlphaFoldDB" id="A0A6N8FQ09"/>
<dbReference type="InterPro" id="IPR043730">
    <property type="entry name" value="DUF5673"/>
</dbReference>
<name>A0A6N8FQ09_9BACI</name>
<dbReference type="Pfam" id="PF18923">
    <property type="entry name" value="DUF5673"/>
    <property type="match status" value="1"/>
</dbReference>
<keyword evidence="1" id="KW-0812">Transmembrane</keyword>
<accession>A0A6N8FQ09</accession>
<dbReference type="EMBL" id="WOCA01000020">
    <property type="protein sequence ID" value="MUK90307.1"/>
    <property type="molecule type" value="Genomic_DNA"/>
</dbReference>
<sequence>MSLIMGLLFLLIVGYYIYKFIEVIIEMKNEIILPITEEDISDIRKYPQKEVDYPVYSKQRVGIILYAFLLLFPAIIIIVGMFFQMDNWYLYPMVVLPLTYSTDVLNLFAITKDGILSGNSFIPWKKIKSYDFYPIDINHRYYGHSREVNDRYELIIRSKVRRLSCVVTSDDMKEKLDRLLEEYIGTSKQRD</sequence>
<protein>
    <recommendedName>
        <fullName evidence="2">DUF5673 domain-containing protein</fullName>
    </recommendedName>
</protein>
<dbReference type="Proteomes" id="UP000469125">
    <property type="component" value="Unassembled WGS sequence"/>
</dbReference>
<keyword evidence="4" id="KW-1185">Reference proteome</keyword>
<gene>
    <name evidence="3" type="ORF">GMD78_18195</name>
</gene>
<organism evidence="3 4">
    <name type="scientific">Ornithinibacillus caprae</name>
    <dbReference type="NCBI Taxonomy" id="2678566"/>
    <lineage>
        <taxon>Bacteria</taxon>
        <taxon>Bacillati</taxon>
        <taxon>Bacillota</taxon>
        <taxon>Bacilli</taxon>
        <taxon>Bacillales</taxon>
        <taxon>Bacillaceae</taxon>
        <taxon>Ornithinibacillus</taxon>
    </lineage>
</organism>